<comment type="caution">
    <text evidence="2">The sequence shown here is derived from an EMBL/GenBank/DDBJ whole genome shotgun (WGS) entry which is preliminary data.</text>
</comment>
<evidence type="ECO:0008006" key="4">
    <source>
        <dbReference type="Google" id="ProtNLM"/>
    </source>
</evidence>
<keyword evidence="3" id="KW-1185">Reference proteome</keyword>
<organism evidence="2 3">
    <name type="scientific">Eruca vesicaria subsp. sativa</name>
    <name type="common">Garden rocket</name>
    <name type="synonym">Eruca sativa</name>
    <dbReference type="NCBI Taxonomy" id="29727"/>
    <lineage>
        <taxon>Eukaryota</taxon>
        <taxon>Viridiplantae</taxon>
        <taxon>Streptophyta</taxon>
        <taxon>Embryophyta</taxon>
        <taxon>Tracheophyta</taxon>
        <taxon>Spermatophyta</taxon>
        <taxon>Magnoliopsida</taxon>
        <taxon>eudicotyledons</taxon>
        <taxon>Gunneridae</taxon>
        <taxon>Pentapetalae</taxon>
        <taxon>rosids</taxon>
        <taxon>malvids</taxon>
        <taxon>Brassicales</taxon>
        <taxon>Brassicaceae</taxon>
        <taxon>Brassiceae</taxon>
        <taxon>Eruca</taxon>
    </lineage>
</organism>
<feature type="region of interest" description="Disordered" evidence="1">
    <location>
        <begin position="255"/>
        <end position="298"/>
    </location>
</feature>
<feature type="compositionally biased region" description="Polar residues" evidence="1">
    <location>
        <begin position="175"/>
        <end position="184"/>
    </location>
</feature>
<proteinExistence type="predicted"/>
<dbReference type="EMBL" id="CAKOAT010077711">
    <property type="protein sequence ID" value="CAH8313241.1"/>
    <property type="molecule type" value="Genomic_DNA"/>
</dbReference>
<feature type="compositionally biased region" description="Basic and acidic residues" evidence="1">
    <location>
        <begin position="149"/>
        <end position="174"/>
    </location>
</feature>
<dbReference type="Proteomes" id="UP001642260">
    <property type="component" value="Unassembled WGS sequence"/>
</dbReference>
<accession>A0ABC8J4S3</accession>
<evidence type="ECO:0000313" key="3">
    <source>
        <dbReference type="Proteomes" id="UP001642260"/>
    </source>
</evidence>
<feature type="region of interest" description="Disordered" evidence="1">
    <location>
        <begin position="359"/>
        <end position="387"/>
    </location>
</feature>
<sequence>MEQLIGQQFHFQKRLWPGGDASRPLINVPKVVNKPVNLKQTVPRSSKLQPKPSIEKQPAKRKQSRLSSFFPKKTAPTYTNKELTDMLLQLQHKCSTMETESKELRKMIQKSIVLTMEHTQTRVEVKELDHSPIVSQYAAQRFLLPDENETNHTMHDHTHSNHTPPDHNNIDQHSSDQIFSNHKSTQPDHHPTTTKDRSQSPTDPDKLFYSSPQESPITSRTFASLKSAVYDESEHPNSPPFRRLLLHGLTIYEPIHPETPSSTPPKFDSSINQTSPRPCPETPSSTPPKFDSSINQTSPLPRPCTQSLFPEISPNKSLLLGFADHASSDNAFKATASSNSPPALKPPVIEQNKETIHDSDLVDLTDTDDDAHPPATRHQPSDDDNALAHKLQQCPTIPALALIAPLPELEWNLFNKTLPASKKV</sequence>
<dbReference type="AlphaFoldDB" id="A0ABC8J4S3"/>
<gene>
    <name evidence="2" type="ORF">ERUC_LOCUS6665</name>
</gene>
<reference evidence="2 3" key="1">
    <citation type="submission" date="2022-03" db="EMBL/GenBank/DDBJ databases">
        <authorList>
            <person name="Macdonald S."/>
            <person name="Ahmed S."/>
            <person name="Newling K."/>
        </authorList>
    </citation>
    <scope>NUCLEOTIDE SEQUENCE [LARGE SCALE GENOMIC DNA]</scope>
</reference>
<name>A0ABC8J4S3_ERUVS</name>
<feature type="compositionally biased region" description="Basic and acidic residues" evidence="1">
    <location>
        <begin position="185"/>
        <end position="206"/>
    </location>
</feature>
<feature type="region of interest" description="Disordered" evidence="1">
    <location>
        <begin position="149"/>
        <end position="218"/>
    </location>
</feature>
<evidence type="ECO:0000256" key="1">
    <source>
        <dbReference type="SAM" id="MobiDB-lite"/>
    </source>
</evidence>
<feature type="region of interest" description="Disordered" evidence="1">
    <location>
        <begin position="42"/>
        <end position="75"/>
    </location>
</feature>
<protein>
    <recommendedName>
        <fullName evidence="4">Hap4 transcription factor heteromerisation domain-containing protein</fullName>
    </recommendedName>
</protein>
<evidence type="ECO:0000313" key="2">
    <source>
        <dbReference type="EMBL" id="CAH8313241.1"/>
    </source>
</evidence>